<feature type="transmembrane region" description="Helical" evidence="1">
    <location>
        <begin position="252"/>
        <end position="271"/>
    </location>
</feature>
<protein>
    <submittedName>
        <fullName evidence="2">Uncharacterized protein</fullName>
    </submittedName>
</protein>
<feature type="transmembrane region" description="Helical" evidence="1">
    <location>
        <begin position="18"/>
        <end position="37"/>
    </location>
</feature>
<feature type="transmembrane region" description="Helical" evidence="1">
    <location>
        <begin position="81"/>
        <end position="100"/>
    </location>
</feature>
<proteinExistence type="predicted"/>
<keyword evidence="1" id="KW-1133">Transmembrane helix</keyword>
<feature type="transmembrane region" description="Helical" evidence="1">
    <location>
        <begin position="360"/>
        <end position="379"/>
    </location>
</feature>
<gene>
    <name evidence="2" type="ORF">F1D05_08295</name>
</gene>
<feature type="transmembrane region" description="Helical" evidence="1">
    <location>
        <begin position="225"/>
        <end position="245"/>
    </location>
</feature>
<sequence length="769" mass="82063">MTVAAEAKSDWRRATGTAWARGLPWLVPLLVAVIGLLTVDVPVGAILRYLAYFGLAIVVPGVLILRALWRSTGNWAEDIGLGGAVGGTLQLIGWGLFTALGRQSWLIVWPALVIVAFAAVPGLRHHWRIAEPRPLPLLWTWGLVIGAVLLLGGATFGVMAYHPMPPNGTAYYPDLLYHLSMVNELTRAVPPELPQVAGVRLDYHWFANADMASAVDITKLSPIIVLYRLWLLPTVIVALLVFATLARTVSRAWWTGVLAAAAFAGPQVPLWWDTNVDLSPPLSLLSPSQTLGMVMGAAAAVFLIELLFRGNQPKTLWVLAVAVALVGGGSKPTVLPVLVGAVGLAALFLLIRDRRLPAKFLAAGSLLVASAVGTMLTVAGSTSGSGIQVLAVVKLAAGYGAASGDRTQPGQGGWILPALSSGSVLSIIGALVVFVLVIIAQATAAAGYGLLGPRETRRDPLAWFLLGALIAGWAGYLLVDHPSVSETYFVRTAIPFSIAAIGWIAVVQAKKHRPTPWLVPAALGLGALYAFVLLWGKTKPHGTQFGRIVEVARPLIAVLILTAVLRLAWPLVVKAWPKATGLGGVLALLTILAVPTASVAAQNLHIHGGHQSKTFTSKFWEVHPDEAAAAIWLAHHSRPKDIVAGNAYCRPTGRQQPGCDARGYLISGIAGRRTLIDGWAYTSQAMAKQGAGGARYTKQPSPWPDRVAITEEALYAPNPAVLRQLRHQYGVRWLYADRRDGPVSPRLDRLASLRHRQDQVGIYELTGPP</sequence>
<dbReference type="AlphaFoldDB" id="A0A7G6X9B7"/>
<reference evidence="2 3" key="2">
    <citation type="journal article" date="2020" name="Microbiol. Resour. Announc.">
        <title>Antarctic desert soil bacteria exhibit high novel natural product potential, evaluated through long-read genome sequencing and comparative genomics.</title>
        <authorList>
            <person name="Benaud N."/>
            <person name="Edwards R.J."/>
            <person name="Amos T.G."/>
            <person name="D'Agostino P.M."/>
            <person name="Gutierrez-Chavez C."/>
            <person name="Montgomery K."/>
            <person name="Nicetic I."/>
            <person name="Ferrari B.C."/>
        </authorList>
    </citation>
    <scope>NUCLEOTIDE SEQUENCE [LARGE SCALE GENOMIC DNA]</scope>
    <source>
        <strain evidence="2 3">SPB151</strain>
    </source>
</reference>
<evidence type="ECO:0000313" key="2">
    <source>
        <dbReference type="EMBL" id="QNE22832.1"/>
    </source>
</evidence>
<reference evidence="3" key="1">
    <citation type="submission" date="2019-09" db="EMBL/GenBank/DDBJ databases">
        <title>Antimicrobial potential of Antarctic Bacteria.</title>
        <authorList>
            <person name="Benaud N."/>
            <person name="Edwards R.J."/>
            <person name="Ferrari B.C."/>
        </authorList>
    </citation>
    <scope>NUCLEOTIDE SEQUENCE [LARGE SCALE GENOMIC DNA]</scope>
    <source>
        <strain evidence="3">SPB151</strain>
    </source>
</reference>
<feature type="transmembrane region" description="Helical" evidence="1">
    <location>
        <begin position="49"/>
        <end position="69"/>
    </location>
</feature>
<feature type="transmembrane region" description="Helical" evidence="1">
    <location>
        <begin position="548"/>
        <end position="569"/>
    </location>
</feature>
<name>A0A7G6X9B7_9ACTN</name>
<feature type="transmembrane region" description="Helical" evidence="1">
    <location>
        <begin position="291"/>
        <end position="308"/>
    </location>
</feature>
<feature type="transmembrane region" description="Helical" evidence="1">
    <location>
        <begin position="460"/>
        <end position="479"/>
    </location>
</feature>
<feature type="transmembrane region" description="Helical" evidence="1">
    <location>
        <begin position="517"/>
        <end position="536"/>
    </location>
</feature>
<keyword evidence="1" id="KW-0812">Transmembrane</keyword>
<organism evidence="2 3">
    <name type="scientific">Kribbella qitaiheensis</name>
    <dbReference type="NCBI Taxonomy" id="1544730"/>
    <lineage>
        <taxon>Bacteria</taxon>
        <taxon>Bacillati</taxon>
        <taxon>Actinomycetota</taxon>
        <taxon>Actinomycetes</taxon>
        <taxon>Propionibacteriales</taxon>
        <taxon>Kribbellaceae</taxon>
        <taxon>Kribbella</taxon>
    </lineage>
</organism>
<feature type="transmembrane region" description="Helical" evidence="1">
    <location>
        <begin position="315"/>
        <end position="330"/>
    </location>
</feature>
<keyword evidence="3" id="KW-1185">Reference proteome</keyword>
<dbReference type="EMBL" id="CP043661">
    <property type="protein sequence ID" value="QNE22832.1"/>
    <property type="molecule type" value="Genomic_DNA"/>
</dbReference>
<evidence type="ECO:0000256" key="1">
    <source>
        <dbReference type="SAM" id="Phobius"/>
    </source>
</evidence>
<feature type="transmembrane region" description="Helical" evidence="1">
    <location>
        <begin position="488"/>
        <end position="505"/>
    </location>
</feature>
<feature type="transmembrane region" description="Helical" evidence="1">
    <location>
        <begin position="336"/>
        <end position="353"/>
    </location>
</feature>
<feature type="transmembrane region" description="Helical" evidence="1">
    <location>
        <begin position="414"/>
        <end position="440"/>
    </location>
</feature>
<feature type="transmembrane region" description="Helical" evidence="1">
    <location>
        <begin position="581"/>
        <end position="601"/>
    </location>
</feature>
<accession>A0A7G6X9B7</accession>
<feature type="transmembrane region" description="Helical" evidence="1">
    <location>
        <begin position="106"/>
        <end position="123"/>
    </location>
</feature>
<dbReference type="Proteomes" id="UP000515563">
    <property type="component" value="Chromosome"/>
</dbReference>
<keyword evidence="1" id="KW-0472">Membrane</keyword>
<evidence type="ECO:0000313" key="3">
    <source>
        <dbReference type="Proteomes" id="UP000515563"/>
    </source>
</evidence>
<feature type="transmembrane region" description="Helical" evidence="1">
    <location>
        <begin position="135"/>
        <end position="161"/>
    </location>
</feature>
<dbReference type="KEGG" id="kqi:F1D05_08295"/>